<dbReference type="Proteomes" id="UP000324222">
    <property type="component" value="Unassembled WGS sequence"/>
</dbReference>
<dbReference type="EMBL" id="VSRR010019959">
    <property type="protein sequence ID" value="MPC62691.1"/>
    <property type="molecule type" value="Genomic_DNA"/>
</dbReference>
<feature type="region of interest" description="Disordered" evidence="1">
    <location>
        <begin position="40"/>
        <end position="75"/>
    </location>
</feature>
<organism evidence="2 3">
    <name type="scientific">Portunus trituberculatus</name>
    <name type="common">Swimming crab</name>
    <name type="synonym">Neptunus trituberculatus</name>
    <dbReference type="NCBI Taxonomy" id="210409"/>
    <lineage>
        <taxon>Eukaryota</taxon>
        <taxon>Metazoa</taxon>
        <taxon>Ecdysozoa</taxon>
        <taxon>Arthropoda</taxon>
        <taxon>Crustacea</taxon>
        <taxon>Multicrustacea</taxon>
        <taxon>Malacostraca</taxon>
        <taxon>Eumalacostraca</taxon>
        <taxon>Eucarida</taxon>
        <taxon>Decapoda</taxon>
        <taxon>Pleocyemata</taxon>
        <taxon>Brachyura</taxon>
        <taxon>Eubrachyura</taxon>
        <taxon>Portunoidea</taxon>
        <taxon>Portunidae</taxon>
        <taxon>Portuninae</taxon>
        <taxon>Portunus</taxon>
    </lineage>
</organism>
<protein>
    <submittedName>
        <fullName evidence="2">Uncharacterized protein</fullName>
    </submittedName>
</protein>
<reference evidence="2 3" key="1">
    <citation type="submission" date="2019-05" db="EMBL/GenBank/DDBJ databases">
        <title>Another draft genome of Portunus trituberculatus and its Hox gene families provides insights of decapod evolution.</title>
        <authorList>
            <person name="Jeong J.-H."/>
            <person name="Song I."/>
            <person name="Kim S."/>
            <person name="Choi T."/>
            <person name="Kim D."/>
            <person name="Ryu S."/>
            <person name="Kim W."/>
        </authorList>
    </citation>
    <scope>NUCLEOTIDE SEQUENCE [LARGE SCALE GENOMIC DNA]</scope>
    <source>
        <tissue evidence="2">Muscle</tissue>
    </source>
</reference>
<proteinExistence type="predicted"/>
<dbReference type="AlphaFoldDB" id="A0A5B7GRA0"/>
<comment type="caution">
    <text evidence="2">The sequence shown here is derived from an EMBL/GenBank/DDBJ whole genome shotgun (WGS) entry which is preliminary data.</text>
</comment>
<accession>A0A5B7GRA0</accession>
<evidence type="ECO:0000313" key="2">
    <source>
        <dbReference type="EMBL" id="MPC62691.1"/>
    </source>
</evidence>
<evidence type="ECO:0000313" key="3">
    <source>
        <dbReference type="Proteomes" id="UP000324222"/>
    </source>
</evidence>
<name>A0A5B7GRA0_PORTR</name>
<evidence type="ECO:0000256" key="1">
    <source>
        <dbReference type="SAM" id="MobiDB-lite"/>
    </source>
</evidence>
<keyword evidence="3" id="KW-1185">Reference proteome</keyword>
<gene>
    <name evidence="2" type="ORF">E2C01_056780</name>
</gene>
<sequence>MTISSQSKQAIAITPRLSHQVLRRGTKTYGKQYKIAVKFGESQRRPTASPGQHAPWQVEAATPIAHRNTPRAARP</sequence>